<dbReference type="GO" id="GO:0016616">
    <property type="term" value="F:oxidoreductase activity, acting on the CH-OH group of donors, NAD or NADP as acceptor"/>
    <property type="evidence" value="ECO:0007669"/>
    <property type="project" value="UniProtKB-ARBA"/>
</dbReference>
<evidence type="ECO:0000313" key="4">
    <source>
        <dbReference type="EMBL" id="KAK7601686.1"/>
    </source>
</evidence>
<dbReference type="Proteomes" id="UP001367676">
    <property type="component" value="Unassembled WGS sequence"/>
</dbReference>
<dbReference type="FunFam" id="3.40.50.720:FF:000047">
    <property type="entry name" value="NADP-dependent L-serine/L-allo-threonine dehydrogenase"/>
    <property type="match status" value="1"/>
</dbReference>
<dbReference type="PANTHER" id="PTHR43115:SF4">
    <property type="entry name" value="DEHYDROGENASE_REDUCTASE SDR FAMILY MEMBER 11"/>
    <property type="match status" value="1"/>
</dbReference>
<evidence type="ECO:0000256" key="3">
    <source>
        <dbReference type="RuleBase" id="RU000363"/>
    </source>
</evidence>
<protein>
    <recommendedName>
        <fullName evidence="6">Farnesol dehydrogenase</fullName>
    </recommendedName>
</protein>
<accession>A0AAN9Y784</accession>
<organism evidence="4 5">
    <name type="scientific">Parthenolecanium corni</name>
    <dbReference type="NCBI Taxonomy" id="536013"/>
    <lineage>
        <taxon>Eukaryota</taxon>
        <taxon>Metazoa</taxon>
        <taxon>Ecdysozoa</taxon>
        <taxon>Arthropoda</taxon>
        <taxon>Hexapoda</taxon>
        <taxon>Insecta</taxon>
        <taxon>Pterygota</taxon>
        <taxon>Neoptera</taxon>
        <taxon>Paraneoptera</taxon>
        <taxon>Hemiptera</taxon>
        <taxon>Sternorrhyncha</taxon>
        <taxon>Coccoidea</taxon>
        <taxon>Coccidae</taxon>
        <taxon>Parthenolecanium</taxon>
    </lineage>
</organism>
<comment type="caution">
    <text evidence="4">The sequence shown here is derived from an EMBL/GenBank/DDBJ whole genome shotgun (WGS) entry which is preliminary data.</text>
</comment>
<evidence type="ECO:0000256" key="1">
    <source>
        <dbReference type="ARBA" id="ARBA00006484"/>
    </source>
</evidence>
<dbReference type="Gene3D" id="3.40.50.720">
    <property type="entry name" value="NAD(P)-binding Rossmann-like Domain"/>
    <property type="match status" value="1"/>
</dbReference>
<dbReference type="PRINTS" id="PR00081">
    <property type="entry name" value="GDHRDH"/>
</dbReference>
<dbReference type="SUPFAM" id="SSF51735">
    <property type="entry name" value="NAD(P)-binding Rossmann-fold domains"/>
    <property type="match status" value="1"/>
</dbReference>
<dbReference type="PANTHER" id="PTHR43115">
    <property type="entry name" value="DEHYDROGENASE/REDUCTASE SDR FAMILY MEMBER 11"/>
    <property type="match status" value="1"/>
</dbReference>
<evidence type="ECO:0000256" key="2">
    <source>
        <dbReference type="ARBA" id="ARBA00023002"/>
    </source>
</evidence>
<dbReference type="AlphaFoldDB" id="A0AAN9Y784"/>
<dbReference type="InterPro" id="IPR002347">
    <property type="entry name" value="SDR_fam"/>
</dbReference>
<gene>
    <name evidence="4" type="ORF">V9T40_009127</name>
</gene>
<evidence type="ECO:0000313" key="5">
    <source>
        <dbReference type="Proteomes" id="UP001367676"/>
    </source>
</evidence>
<name>A0AAN9Y784_9HEMI</name>
<evidence type="ECO:0008006" key="6">
    <source>
        <dbReference type="Google" id="ProtNLM"/>
    </source>
</evidence>
<proteinExistence type="inferred from homology"/>
<dbReference type="PRINTS" id="PR00080">
    <property type="entry name" value="SDRFAMILY"/>
</dbReference>
<dbReference type="EMBL" id="JBBCAQ010000010">
    <property type="protein sequence ID" value="KAK7601686.1"/>
    <property type="molecule type" value="Genomic_DNA"/>
</dbReference>
<keyword evidence="2" id="KW-0560">Oxidoreductase</keyword>
<comment type="similarity">
    <text evidence="1 3">Belongs to the short-chain dehydrogenases/reductases (SDR) family.</text>
</comment>
<dbReference type="InterPro" id="IPR036291">
    <property type="entry name" value="NAD(P)-bd_dom_sf"/>
</dbReference>
<sequence length="249" mass="27402">MERFADKIAVVTGASAGIGKEIVKELLKKKVNVIGLGRRIEKLEELSEELSSDPELYLAKFSPFKCDVSDANEIKEAFLWISTNMGPVSILINNAGVLVPKSMFEIDEETFDTIFDTNVKGLMLCSKEAIDMMIESEDGGHIVNVNSMLGHWFIQIGENLHFLYAASKHTVTALTEALRREATLKNAPIKISSLSPGIVETDFSKETAMMPEDQKLQALDVARACIAVLDTPPHVLISELTVSGIHQQL</sequence>
<dbReference type="Pfam" id="PF00106">
    <property type="entry name" value="adh_short"/>
    <property type="match status" value="1"/>
</dbReference>
<reference evidence="4 5" key="1">
    <citation type="submission" date="2024-03" db="EMBL/GenBank/DDBJ databases">
        <title>Adaptation during the transition from Ophiocordyceps entomopathogen to insect associate is accompanied by gene loss and intensified selection.</title>
        <authorList>
            <person name="Ward C.M."/>
            <person name="Onetto C.A."/>
            <person name="Borneman A.R."/>
        </authorList>
    </citation>
    <scope>NUCLEOTIDE SEQUENCE [LARGE SCALE GENOMIC DNA]</scope>
    <source>
        <strain evidence="4">AWRI1</strain>
        <tissue evidence="4">Single Adult Female</tissue>
    </source>
</reference>
<keyword evidence="5" id="KW-1185">Reference proteome</keyword>